<organism evidence="2 3">
    <name type="scientific">Clavibacter nebraskensis</name>
    <dbReference type="NCBI Taxonomy" id="31963"/>
    <lineage>
        <taxon>Bacteria</taxon>
        <taxon>Bacillati</taxon>
        <taxon>Actinomycetota</taxon>
        <taxon>Actinomycetes</taxon>
        <taxon>Micrococcales</taxon>
        <taxon>Microbacteriaceae</taxon>
        <taxon>Clavibacter</taxon>
    </lineage>
</organism>
<evidence type="ECO:0000256" key="1">
    <source>
        <dbReference type="SAM" id="Phobius"/>
    </source>
</evidence>
<feature type="non-terminal residue" evidence="2">
    <location>
        <position position="1"/>
    </location>
</feature>
<gene>
    <name evidence="2" type="ORF">DZF97_18570</name>
</gene>
<sequence length="87" mass="9082">VPLDPDADDARRLLLDELAKPEYEAARPNALDLAAQAVGDWIAGLLDGAGGGLADLAPVVIGVLLLVVVVVAFLVFGAPRRDRRRAA</sequence>
<comment type="caution">
    <text evidence="2">The sequence shown here is derived from an EMBL/GenBank/DDBJ whole genome shotgun (WGS) entry which is preliminary data.</text>
</comment>
<accession>A0A399NLS4</accession>
<evidence type="ECO:0000313" key="3">
    <source>
        <dbReference type="Proteomes" id="UP000265361"/>
    </source>
</evidence>
<feature type="non-terminal residue" evidence="2">
    <location>
        <position position="87"/>
    </location>
</feature>
<proteinExistence type="predicted"/>
<keyword evidence="1" id="KW-0472">Membrane</keyword>
<feature type="transmembrane region" description="Helical" evidence="1">
    <location>
        <begin position="56"/>
        <end position="76"/>
    </location>
</feature>
<dbReference type="EMBL" id="QWED01001269">
    <property type="protein sequence ID" value="RII95082.1"/>
    <property type="molecule type" value="Genomic_DNA"/>
</dbReference>
<keyword evidence="1" id="KW-1133">Transmembrane helix</keyword>
<evidence type="ECO:0000313" key="2">
    <source>
        <dbReference type="EMBL" id="RII95082.1"/>
    </source>
</evidence>
<reference evidence="2 3" key="1">
    <citation type="submission" date="2018-08" db="EMBL/GenBank/DDBJ databases">
        <title>Genome Sequence of Clavibacter michiganensis Subspecies type strains, and the Atypical Peach-Colored Strains Isolated from Tomato.</title>
        <authorList>
            <person name="Osdaghi E."/>
            <person name="Portier P."/>
            <person name="Briand M."/>
            <person name="Jacques M.-A."/>
        </authorList>
    </citation>
    <scope>NUCLEOTIDE SEQUENCE [LARGE SCALE GENOMIC DNA]</scope>
    <source>
        <strain evidence="2 3">CFBP 7577</strain>
    </source>
</reference>
<name>A0A399NLS4_9MICO</name>
<protein>
    <submittedName>
        <fullName evidence="2">DUF4129 domain-containing protein</fullName>
    </submittedName>
</protein>
<dbReference type="Proteomes" id="UP000265361">
    <property type="component" value="Unassembled WGS sequence"/>
</dbReference>
<keyword evidence="1" id="KW-0812">Transmembrane</keyword>
<dbReference type="AlphaFoldDB" id="A0A399NLS4"/>